<feature type="domain" description="SLS1 C-terminal" evidence="4">
    <location>
        <begin position="442"/>
        <end position="828"/>
    </location>
</feature>
<evidence type="ECO:0000313" key="5">
    <source>
        <dbReference type="EMBL" id="ANB13823.1"/>
    </source>
</evidence>
<dbReference type="EMBL" id="CP014502">
    <property type="protein sequence ID" value="ANB13823.1"/>
    <property type="molecule type" value="Genomic_DNA"/>
</dbReference>
<dbReference type="GO" id="GO:0005743">
    <property type="term" value="C:mitochondrial inner membrane"/>
    <property type="evidence" value="ECO:0007669"/>
    <property type="project" value="InterPro"/>
</dbReference>
<feature type="region of interest" description="Disordered" evidence="1">
    <location>
        <begin position="580"/>
        <end position="603"/>
    </location>
</feature>
<feature type="compositionally biased region" description="Polar residues" evidence="1">
    <location>
        <begin position="111"/>
        <end position="141"/>
    </location>
</feature>
<feature type="domain" description="SLS1 first KH" evidence="2">
    <location>
        <begin position="284"/>
        <end position="350"/>
    </location>
</feature>
<sequence length="839" mass="93189">MLSFGGRAGRAICLLPKRGSVGVLSKAGNIINSCTTYGYGIRWNSGPGSDNLGDTKNELLSSKEGMKGIAVDDISSLKKSPLLNQKDSTPAAAADTAGSSSTTIDSAAGSNTSTVDSQSETKFSGSETTENVTGNSHSLAASKTRGKKLPPPPQEYIILGARSSRVIPKHRRPKTNFSRDIKVDDLDEQRKQLLVFTSSVPIGTAIANIDRMKPSASLLSPKRYDQLVIDLKRSFAVPQLREYIREKSNSTLRSSGTKAQLINTILLSLWRVSASQSVSESSDVIIERTFQLTRRELFIIVSQNSKLPRSWTKSGASIVILGDEQKIIVRATADTCNWIMASLHKTLQSIQDNDIDFSCLEPFASINDIPLDQIQRLSDTYLRYQQSEKMLVASSKSKDHAEHARRLILHSSGFTPKSISNYIYEDSNFTPRSLSRIIDDDALAWNERSRIWKRWKKVRSKQPFSSFERLRNLGSQPKNIVLAQGKINKVAPQPSTLKDSYEDSVSNILLKNLEQEDSNNQLTFTATFGYLLHEAPSESNAKSAADPSYLAGDVQRTFLSNVPFVFQRCSELSLYHNEIYHDPSKPPPPPKPSPDSGSTTATSSAWNKLLSNAKLLTDSVPSTEDDSLVPVEGTRGLLDDDNMRLVQIKFIPSPFHLKDSDKLQKLPPVEMWFELKENSDECDLDSLRLVSADHEANSYLSLPDYETDIKFSATSANFLDHNEQEGVNQFLSRAQLGISGNKKIYVPNELKLKMPGFEDDVTYLYQSMCYRRQIDLGFKGHILQLSSLESGGFGGRRIEANLVLDFPDGSESVSKSEVKSFVNDALEFCESLRRRSIHL</sequence>
<dbReference type="RefSeq" id="XP_018736300.1">
    <property type="nucleotide sequence ID" value="XM_018881864.1"/>
</dbReference>
<dbReference type="KEGG" id="slb:AWJ20_4770"/>
<accession>A0A167EA13</accession>
<feature type="domain" description="SLS1 N-terminal" evidence="3">
    <location>
        <begin position="204"/>
        <end position="273"/>
    </location>
</feature>
<dbReference type="AlphaFoldDB" id="A0A167EA13"/>
<evidence type="ECO:0000259" key="3">
    <source>
        <dbReference type="Pfam" id="PF20776"/>
    </source>
</evidence>
<organism evidence="5 6">
    <name type="scientific">Sugiyamaella lignohabitans</name>
    <dbReference type="NCBI Taxonomy" id="796027"/>
    <lineage>
        <taxon>Eukaryota</taxon>
        <taxon>Fungi</taxon>
        <taxon>Dikarya</taxon>
        <taxon>Ascomycota</taxon>
        <taxon>Saccharomycotina</taxon>
        <taxon>Dipodascomycetes</taxon>
        <taxon>Dipodascales</taxon>
        <taxon>Trichomonascaceae</taxon>
        <taxon>Sugiyamaella</taxon>
    </lineage>
</organism>
<dbReference type="GeneID" id="30036938"/>
<evidence type="ECO:0000259" key="4">
    <source>
        <dbReference type="Pfam" id="PF20778"/>
    </source>
</evidence>
<evidence type="ECO:0000313" key="6">
    <source>
        <dbReference type="Proteomes" id="UP000189580"/>
    </source>
</evidence>
<name>A0A167EA13_9ASCO</name>
<dbReference type="Proteomes" id="UP000189580">
    <property type="component" value="Chromosome d"/>
</dbReference>
<evidence type="ECO:0000259" key="2">
    <source>
        <dbReference type="Pfam" id="PF14611"/>
    </source>
</evidence>
<protein>
    <submittedName>
        <fullName evidence="5">Sls1p</fullName>
    </submittedName>
</protein>
<dbReference type="InterPro" id="IPR048400">
    <property type="entry name" value="SLS1_N"/>
</dbReference>
<dbReference type="InterPro" id="IPR032741">
    <property type="entry name" value="Sls1_KH-1"/>
</dbReference>
<dbReference type="Pfam" id="PF20776">
    <property type="entry name" value="SLS1_N"/>
    <property type="match status" value="1"/>
</dbReference>
<keyword evidence="6" id="KW-1185">Reference proteome</keyword>
<dbReference type="Pfam" id="PF14611">
    <property type="entry name" value="KH_SLS1_1"/>
    <property type="match status" value="1"/>
</dbReference>
<evidence type="ECO:0000256" key="1">
    <source>
        <dbReference type="SAM" id="MobiDB-lite"/>
    </source>
</evidence>
<proteinExistence type="predicted"/>
<feature type="region of interest" description="Disordered" evidence="1">
    <location>
        <begin position="81"/>
        <end position="154"/>
    </location>
</feature>
<feature type="compositionally biased region" description="Low complexity" evidence="1">
    <location>
        <begin position="87"/>
        <end position="110"/>
    </location>
</feature>
<dbReference type="OrthoDB" id="5392646at2759"/>
<gene>
    <name evidence="5" type="primary">SLS1</name>
    <name evidence="5" type="ORF">AWJ20_4770</name>
</gene>
<reference evidence="5 6" key="1">
    <citation type="submission" date="2016-02" db="EMBL/GenBank/DDBJ databases">
        <title>Complete genome sequence and transcriptome regulation of the pentose utilising yeast Sugiyamaella lignohabitans.</title>
        <authorList>
            <person name="Bellasio M."/>
            <person name="Peymann A."/>
            <person name="Valli M."/>
            <person name="Sipitzky M."/>
            <person name="Graf A."/>
            <person name="Sauer M."/>
            <person name="Marx H."/>
            <person name="Mattanovich D."/>
        </authorList>
    </citation>
    <scope>NUCLEOTIDE SEQUENCE [LARGE SCALE GENOMIC DNA]</scope>
    <source>
        <strain evidence="5 6">CBS 10342</strain>
    </source>
</reference>
<dbReference type="InterPro" id="IPR048401">
    <property type="entry name" value="SLS1_C"/>
</dbReference>
<dbReference type="Pfam" id="PF20778">
    <property type="entry name" value="SLS1_C"/>
    <property type="match status" value="1"/>
</dbReference>